<feature type="coiled-coil region" evidence="4">
    <location>
        <begin position="361"/>
        <end position="432"/>
    </location>
</feature>
<dbReference type="GO" id="GO:0005525">
    <property type="term" value="F:GTP binding"/>
    <property type="evidence" value="ECO:0007669"/>
    <property type="project" value="UniProtKB-KW"/>
</dbReference>
<proteinExistence type="inferred from homology"/>
<dbReference type="PANTHER" id="PTHR10903:SF184">
    <property type="entry name" value="GTP-BINDING PROTEIN A"/>
    <property type="match status" value="1"/>
</dbReference>
<dbReference type="Gene3D" id="3.40.50.300">
    <property type="entry name" value="P-loop containing nucleotide triphosphate hydrolases"/>
    <property type="match status" value="1"/>
</dbReference>
<gene>
    <name evidence="7" type="primary">LOC116202674</name>
</gene>
<evidence type="ECO:0000256" key="4">
    <source>
        <dbReference type="SAM" id="Coils"/>
    </source>
</evidence>
<dbReference type="GeneID" id="116202674"/>
<keyword evidence="2" id="KW-0547">Nucleotide-binding</keyword>
<accession>A0A6P8D6L9</accession>
<dbReference type="InterPro" id="IPR006703">
    <property type="entry name" value="G_AIG1"/>
</dbReference>
<name>A0A6P8D6L9_PUNGR</name>
<evidence type="ECO:0000256" key="3">
    <source>
        <dbReference type="ARBA" id="ARBA00023134"/>
    </source>
</evidence>
<evidence type="ECO:0000256" key="2">
    <source>
        <dbReference type="ARBA" id="ARBA00022741"/>
    </source>
</evidence>
<dbReference type="PROSITE" id="PS51720">
    <property type="entry name" value="G_AIG1"/>
    <property type="match status" value="1"/>
</dbReference>
<organism evidence="6 7">
    <name type="scientific">Punica granatum</name>
    <name type="common">Pomegranate</name>
    <dbReference type="NCBI Taxonomy" id="22663"/>
    <lineage>
        <taxon>Eukaryota</taxon>
        <taxon>Viridiplantae</taxon>
        <taxon>Streptophyta</taxon>
        <taxon>Embryophyta</taxon>
        <taxon>Tracheophyta</taxon>
        <taxon>Spermatophyta</taxon>
        <taxon>Magnoliopsida</taxon>
        <taxon>eudicotyledons</taxon>
        <taxon>Gunneridae</taxon>
        <taxon>Pentapetalae</taxon>
        <taxon>rosids</taxon>
        <taxon>malvids</taxon>
        <taxon>Myrtales</taxon>
        <taxon>Lythraceae</taxon>
        <taxon>Punica</taxon>
    </lineage>
</organism>
<dbReference type="PANTHER" id="PTHR10903">
    <property type="entry name" value="GTPASE, IMAP FAMILY MEMBER-RELATED"/>
    <property type="match status" value="1"/>
</dbReference>
<dbReference type="RefSeq" id="XP_031390134.1">
    <property type="nucleotide sequence ID" value="XM_031534274.1"/>
</dbReference>
<reference evidence="6" key="1">
    <citation type="journal article" date="2020" name="Plant Biotechnol. J.">
        <title>The pomegranate (Punica granatum L.) draft genome dissects genetic divergence between soft- and hard-seeded cultivars.</title>
        <authorList>
            <person name="Luo X."/>
            <person name="Li H."/>
            <person name="Wu Z."/>
            <person name="Yao W."/>
            <person name="Zhao P."/>
            <person name="Cao D."/>
            <person name="Yu H."/>
            <person name="Li K."/>
            <person name="Poudel K."/>
            <person name="Zhao D."/>
            <person name="Zhang F."/>
            <person name="Xia X."/>
            <person name="Chen L."/>
            <person name="Wang Q."/>
            <person name="Jing D."/>
            <person name="Cao S."/>
        </authorList>
    </citation>
    <scope>NUCLEOTIDE SEQUENCE [LARGE SCALE GENOMIC DNA]</scope>
    <source>
        <strain evidence="6">cv. Tunisia</strain>
    </source>
</reference>
<evidence type="ECO:0000259" key="5">
    <source>
        <dbReference type="PROSITE" id="PS51720"/>
    </source>
</evidence>
<evidence type="ECO:0000313" key="7">
    <source>
        <dbReference type="RefSeq" id="XP_031390134.1"/>
    </source>
</evidence>
<dbReference type="SUPFAM" id="SSF52540">
    <property type="entry name" value="P-loop containing nucleoside triphosphate hydrolases"/>
    <property type="match status" value="1"/>
</dbReference>
<dbReference type="InterPro" id="IPR045058">
    <property type="entry name" value="GIMA/IAN/Toc"/>
</dbReference>
<dbReference type="FunFam" id="3.40.50.300:FF:000840">
    <property type="entry name" value="Immune-associated nucleotide-binding protein 9"/>
    <property type="match status" value="1"/>
</dbReference>
<evidence type="ECO:0000256" key="1">
    <source>
        <dbReference type="ARBA" id="ARBA00008535"/>
    </source>
</evidence>
<dbReference type="AlphaFoldDB" id="A0A6P8D6L9"/>
<keyword evidence="6" id="KW-1185">Reference proteome</keyword>
<keyword evidence="4" id="KW-0175">Coiled coil</keyword>
<comment type="similarity">
    <text evidence="1">Belongs to the TRAFAC class TrmE-Era-EngA-EngB-Septin-like GTPase superfamily. AIG1/Toc34/Toc159-like paraseptin GTPase family. IAN subfamily.</text>
</comment>
<dbReference type="CDD" id="cd01852">
    <property type="entry name" value="AIG1"/>
    <property type="match status" value="1"/>
</dbReference>
<dbReference type="Proteomes" id="UP000515151">
    <property type="component" value="Chromosome 4"/>
</dbReference>
<dbReference type="Pfam" id="PF04548">
    <property type="entry name" value="AIG1"/>
    <property type="match status" value="1"/>
</dbReference>
<evidence type="ECO:0000313" key="6">
    <source>
        <dbReference type="Proteomes" id="UP000515151"/>
    </source>
</evidence>
<sequence>MRRCRESKSVPSGKFLKPIIKVYAPPSPAGGRQPCSEIWRGREKLRERERESAGMKVAEMVGLKPIAEEAEGGGHRQTGICLDRTIDPYRNRDGVSCRGRGEMGLTLIGFYLMGGIAMEDDWGLTSSRTLVLVGRTGNGKSATGNTILGRKAFNSRASSSGVTSTCQLQQTVLPDRQIVNVIDTPGLFDISAGVGDVGKEIVRCIDLAKEGIHAVVLVFSVRTRFSEEEEAAFHTLRTLFGNKIVNYMIAVFTGGDELEDNDETLEDYLGRECPQPLKDILNLCGNRRVLFDNKTKDRGKKTAQVQELFSLVDAVISQNGGKPFSDEIFAEMRKGAKKLQEQQEAVGSLRGYNKGEILKFKEEMQKSYDEQLKRISEMIETKLREETKRLEQKLAEEQAARMRAEEQAQLAQAKSNDEIRDLRERLHRAERVCPLPIPLPLPLPPPCPIL</sequence>
<feature type="domain" description="AIG1-type G" evidence="5">
    <location>
        <begin position="125"/>
        <end position="333"/>
    </location>
</feature>
<dbReference type="OrthoDB" id="8954335at2759"/>
<dbReference type="InterPro" id="IPR027417">
    <property type="entry name" value="P-loop_NTPase"/>
</dbReference>
<keyword evidence="3" id="KW-0342">GTP-binding</keyword>
<protein>
    <submittedName>
        <fullName evidence="7">Immune-associated nucleotide-binding protein 9-like isoform X2</fullName>
    </submittedName>
</protein>
<reference evidence="7" key="2">
    <citation type="submission" date="2025-08" db="UniProtKB">
        <authorList>
            <consortium name="RefSeq"/>
        </authorList>
    </citation>
    <scope>IDENTIFICATION</scope>
    <source>
        <tissue evidence="7">Leaf</tissue>
    </source>
</reference>